<feature type="chain" id="PRO_5045719395" evidence="1">
    <location>
        <begin position="18"/>
        <end position="121"/>
    </location>
</feature>
<evidence type="ECO:0000313" key="2">
    <source>
        <dbReference type="EMBL" id="MCE2594386.1"/>
    </source>
</evidence>
<dbReference type="Proteomes" id="UP001201273">
    <property type="component" value="Unassembled WGS sequence"/>
</dbReference>
<organism evidence="2 3">
    <name type="scientific">Motilimonas cestriensis</name>
    <dbReference type="NCBI Taxonomy" id="2742685"/>
    <lineage>
        <taxon>Bacteria</taxon>
        <taxon>Pseudomonadati</taxon>
        <taxon>Pseudomonadota</taxon>
        <taxon>Gammaproteobacteria</taxon>
        <taxon>Alteromonadales</taxon>
        <taxon>Alteromonadales genera incertae sedis</taxon>
        <taxon>Motilimonas</taxon>
    </lineage>
</organism>
<name>A0ABS8W9X2_9GAMM</name>
<proteinExistence type="predicted"/>
<keyword evidence="3" id="KW-1185">Reference proteome</keyword>
<evidence type="ECO:0000313" key="3">
    <source>
        <dbReference type="Proteomes" id="UP001201273"/>
    </source>
</evidence>
<keyword evidence="1" id="KW-0732">Signal</keyword>
<gene>
    <name evidence="2" type="ORF">K6Y31_06120</name>
</gene>
<feature type="signal peptide" evidence="1">
    <location>
        <begin position="1"/>
        <end position="17"/>
    </location>
</feature>
<comment type="caution">
    <text evidence="2">The sequence shown here is derived from an EMBL/GenBank/DDBJ whole genome shotgun (WGS) entry which is preliminary data.</text>
</comment>
<accession>A0ABS8W9X2</accession>
<evidence type="ECO:0000256" key="1">
    <source>
        <dbReference type="SAM" id="SignalP"/>
    </source>
</evidence>
<protein>
    <submittedName>
        <fullName evidence="2">Uncharacterized protein</fullName>
    </submittedName>
</protein>
<dbReference type="RefSeq" id="WP_233051927.1">
    <property type="nucleotide sequence ID" value="NZ_JAIMJA010000005.1"/>
</dbReference>
<dbReference type="EMBL" id="JAIMJA010000005">
    <property type="protein sequence ID" value="MCE2594386.1"/>
    <property type="molecule type" value="Genomic_DNA"/>
</dbReference>
<sequence>MKYLYLGLLLLSFQAVSGDFVTFYNDEKDCSIKELGYGGSKHDALIFKGERWEMSGISGCTVPVYKKDFEEKFSICFLTAMRVMKTGECSFRGNGKHHGDDVYYFAFDDKETLHCEFSCMK</sequence>
<reference evidence="2 3" key="1">
    <citation type="journal article" date="2022" name="Environ. Microbiol. Rep.">
        <title>Eco-phylogenetic analyses reveal divergent evolution of vitamin B12 metabolism in the marine bacterial family 'Psychromonadaceae'.</title>
        <authorList>
            <person name="Jin X."/>
            <person name="Yang Y."/>
            <person name="Cao H."/>
            <person name="Gao B."/>
            <person name="Zhao Z."/>
        </authorList>
    </citation>
    <scope>NUCLEOTIDE SEQUENCE [LARGE SCALE GENOMIC DNA]</scope>
    <source>
        <strain evidence="2 3">MKS20</strain>
    </source>
</reference>